<organism evidence="17 18">
    <name type="scientific">Synaphobranchus kaupii</name>
    <name type="common">Kaup's arrowtooth eel</name>
    <dbReference type="NCBI Taxonomy" id="118154"/>
    <lineage>
        <taxon>Eukaryota</taxon>
        <taxon>Metazoa</taxon>
        <taxon>Chordata</taxon>
        <taxon>Craniata</taxon>
        <taxon>Vertebrata</taxon>
        <taxon>Euteleostomi</taxon>
        <taxon>Actinopterygii</taxon>
        <taxon>Neopterygii</taxon>
        <taxon>Teleostei</taxon>
        <taxon>Anguilliformes</taxon>
        <taxon>Synaphobranchidae</taxon>
        <taxon>Synaphobranchus</taxon>
    </lineage>
</organism>
<dbReference type="Gene3D" id="4.10.280.10">
    <property type="entry name" value="Helix-loop-helix DNA-binding domain"/>
    <property type="match status" value="1"/>
</dbReference>
<dbReference type="SUPFAM" id="SSF47459">
    <property type="entry name" value="HLH, helix-loop-helix DNA-binding domain"/>
    <property type="match status" value="1"/>
</dbReference>
<evidence type="ECO:0000256" key="11">
    <source>
        <dbReference type="ARBA" id="ARBA00023159"/>
    </source>
</evidence>
<dbReference type="AlphaFoldDB" id="A0A9Q1F2U2"/>
<dbReference type="GO" id="GO:0048511">
    <property type="term" value="P:rhythmic process"/>
    <property type="evidence" value="ECO:0007669"/>
    <property type="project" value="UniProtKB-KW"/>
</dbReference>
<dbReference type="FunFam" id="4.10.280.10:FF:000024">
    <property type="entry name" value="Aryl hydrocarbon receptor 2"/>
    <property type="match status" value="1"/>
</dbReference>
<dbReference type="GO" id="GO:0000976">
    <property type="term" value="F:transcription cis-regulatory region binding"/>
    <property type="evidence" value="ECO:0007669"/>
    <property type="project" value="TreeGrafter"/>
</dbReference>
<reference evidence="17" key="1">
    <citation type="journal article" date="2023" name="Science">
        <title>Genome structures resolve the early diversification of teleost fishes.</title>
        <authorList>
            <person name="Parey E."/>
            <person name="Louis A."/>
            <person name="Montfort J."/>
            <person name="Bouchez O."/>
            <person name="Roques C."/>
            <person name="Iampietro C."/>
            <person name="Lluch J."/>
            <person name="Castinel A."/>
            <person name="Donnadieu C."/>
            <person name="Desvignes T."/>
            <person name="Floi Bucao C."/>
            <person name="Jouanno E."/>
            <person name="Wen M."/>
            <person name="Mejri S."/>
            <person name="Dirks R."/>
            <person name="Jansen H."/>
            <person name="Henkel C."/>
            <person name="Chen W.J."/>
            <person name="Zahm M."/>
            <person name="Cabau C."/>
            <person name="Klopp C."/>
            <person name="Thompson A.W."/>
            <person name="Robinson-Rechavi M."/>
            <person name="Braasch I."/>
            <person name="Lecointre G."/>
            <person name="Bobe J."/>
            <person name="Postlethwait J.H."/>
            <person name="Berthelot C."/>
            <person name="Roest Crollius H."/>
            <person name="Guiguen Y."/>
        </authorList>
    </citation>
    <scope>NUCLEOTIDE SEQUENCE</scope>
    <source>
        <strain evidence="17">WJC10195</strain>
    </source>
</reference>
<evidence type="ECO:0000256" key="8">
    <source>
        <dbReference type="ARBA" id="ARBA00023015"/>
    </source>
</evidence>
<evidence type="ECO:0000313" key="18">
    <source>
        <dbReference type="Proteomes" id="UP001152622"/>
    </source>
</evidence>
<keyword evidence="10" id="KW-0238">DNA-binding</keyword>
<name>A0A9Q1F2U2_SYNKA</name>
<dbReference type="GO" id="GO:0034751">
    <property type="term" value="C:aryl hydrocarbon receptor complex"/>
    <property type="evidence" value="ECO:0007669"/>
    <property type="project" value="TreeGrafter"/>
</dbReference>
<dbReference type="InterPro" id="IPR013767">
    <property type="entry name" value="PAS_fold"/>
</dbReference>
<dbReference type="OrthoDB" id="6099906at2759"/>
<dbReference type="GO" id="GO:0005634">
    <property type="term" value="C:nucleus"/>
    <property type="evidence" value="ECO:0007669"/>
    <property type="project" value="UniProtKB-SubCell"/>
</dbReference>
<feature type="domain" description="BHLH" evidence="16">
    <location>
        <begin position="25"/>
        <end position="78"/>
    </location>
</feature>
<dbReference type="GO" id="GO:0005737">
    <property type="term" value="C:cytoplasm"/>
    <property type="evidence" value="ECO:0007669"/>
    <property type="project" value="UniProtKB-SubCell"/>
</dbReference>
<dbReference type="PANTHER" id="PTHR10649:SF17">
    <property type="entry name" value="ARYL HYDROCARBON RECEPTOR 2"/>
    <property type="match status" value="1"/>
</dbReference>
<feature type="domain" description="PAS" evidence="15">
    <location>
        <begin position="121"/>
        <end position="184"/>
    </location>
</feature>
<feature type="region of interest" description="Disordered" evidence="14">
    <location>
        <begin position="715"/>
        <end position="734"/>
    </location>
</feature>
<evidence type="ECO:0000259" key="15">
    <source>
        <dbReference type="PROSITE" id="PS50112"/>
    </source>
</evidence>
<dbReference type="Proteomes" id="UP001152622">
    <property type="component" value="Chromosome 9"/>
</dbReference>
<keyword evidence="12" id="KW-0804">Transcription</keyword>
<dbReference type="Gene3D" id="3.30.450.20">
    <property type="entry name" value="PAS domain"/>
    <property type="match status" value="2"/>
</dbReference>
<dbReference type="CDD" id="cd00130">
    <property type="entry name" value="PAS"/>
    <property type="match status" value="2"/>
</dbReference>
<comment type="subcellular location">
    <subcellularLocation>
        <location evidence="2">Cytoplasm</location>
    </subcellularLocation>
    <subcellularLocation>
        <location evidence="1">Nucleus</location>
    </subcellularLocation>
</comment>
<evidence type="ECO:0000256" key="5">
    <source>
        <dbReference type="ARBA" id="ARBA00022491"/>
    </source>
</evidence>
<dbReference type="InterPro" id="IPR039091">
    <property type="entry name" value="AHR/AHRR"/>
</dbReference>
<dbReference type="InterPro" id="IPR011598">
    <property type="entry name" value="bHLH_dom"/>
</dbReference>
<keyword evidence="6" id="KW-0677">Repeat</keyword>
<keyword evidence="7" id="KW-0013">ADP-ribosylation</keyword>
<evidence type="ECO:0000313" key="17">
    <source>
        <dbReference type="EMBL" id="KAJ8349891.1"/>
    </source>
</evidence>
<evidence type="ECO:0000256" key="14">
    <source>
        <dbReference type="SAM" id="MobiDB-lite"/>
    </source>
</evidence>
<keyword evidence="8" id="KW-0805">Transcription regulation</keyword>
<accession>A0A9Q1F2U2</accession>
<keyword evidence="9" id="KW-0090">Biological rhythms</keyword>
<dbReference type="InterPro" id="IPR036638">
    <property type="entry name" value="HLH_DNA-bd_sf"/>
</dbReference>
<dbReference type="EMBL" id="JAINUF010000009">
    <property type="protein sequence ID" value="KAJ8349891.1"/>
    <property type="molecule type" value="Genomic_DNA"/>
</dbReference>
<evidence type="ECO:0000256" key="10">
    <source>
        <dbReference type="ARBA" id="ARBA00023125"/>
    </source>
</evidence>
<evidence type="ECO:0000256" key="9">
    <source>
        <dbReference type="ARBA" id="ARBA00023108"/>
    </source>
</evidence>
<dbReference type="FunFam" id="3.30.450.20:FF:000035">
    <property type="entry name" value="Aryl hydrocarbon receptor"/>
    <property type="match status" value="1"/>
</dbReference>
<keyword evidence="13" id="KW-0539">Nucleus</keyword>
<dbReference type="FunFam" id="3.30.450.20:FF:000019">
    <property type="entry name" value="Aryl hydrocarbon receptor 1"/>
    <property type="match status" value="1"/>
</dbReference>
<evidence type="ECO:0000259" key="16">
    <source>
        <dbReference type="PROSITE" id="PS50888"/>
    </source>
</evidence>
<dbReference type="InterPro" id="IPR000014">
    <property type="entry name" value="PAS"/>
</dbReference>
<dbReference type="GO" id="GO:0046983">
    <property type="term" value="F:protein dimerization activity"/>
    <property type="evidence" value="ECO:0007669"/>
    <property type="project" value="InterPro"/>
</dbReference>
<dbReference type="InterPro" id="IPR035965">
    <property type="entry name" value="PAS-like_dom_sf"/>
</dbReference>
<dbReference type="Pfam" id="PF14598">
    <property type="entry name" value="PAS_11"/>
    <property type="match status" value="1"/>
</dbReference>
<protein>
    <recommendedName>
        <fullName evidence="3">Aryl hydrocarbon receptor</fullName>
    </recommendedName>
</protein>
<feature type="region of interest" description="Disordered" evidence="14">
    <location>
        <begin position="183"/>
        <end position="213"/>
    </location>
</feature>
<dbReference type="PANTHER" id="PTHR10649">
    <property type="entry name" value="ARYL HYDROCARBON RECEPTOR"/>
    <property type="match status" value="1"/>
</dbReference>
<feature type="region of interest" description="Disordered" evidence="14">
    <location>
        <begin position="1"/>
        <end position="37"/>
    </location>
</feature>
<keyword evidence="4" id="KW-0963">Cytoplasm</keyword>
<proteinExistence type="predicted"/>
<feature type="compositionally biased region" description="Polar residues" evidence="14">
    <location>
        <begin position="198"/>
        <end position="211"/>
    </location>
</feature>
<dbReference type="Pfam" id="PF00989">
    <property type="entry name" value="PAS"/>
    <property type="match status" value="1"/>
</dbReference>
<evidence type="ECO:0000256" key="12">
    <source>
        <dbReference type="ARBA" id="ARBA00023163"/>
    </source>
</evidence>
<evidence type="ECO:0000256" key="3">
    <source>
        <dbReference type="ARBA" id="ARBA00015909"/>
    </source>
</evidence>
<dbReference type="CDD" id="cd19696">
    <property type="entry name" value="bHLH-PAS_AhR_like"/>
    <property type="match status" value="1"/>
</dbReference>
<sequence>MLGNAGIYASKKRKKPVQKIPKPPPPDGIKSNPSKRHRDRLNGELDKLTSLLPFSQDVLSRLDKLSVLRLSVGYLKVKNFFNATVKKGGAGWPEERTSVFGGNRHSVTTLDGVSFSEGDLLLQALNGFVLVVTAEGNIFYASPTVQDYLGFHQSDVVHQSVFKLIHTDDRAMFRRQLHFALNPKESSTEEDGDGDSSMQNSSDITTNTVNYDPQHIPPENSSFLERSFCCRFRCLLDNSSGFLALNFQGRLKFLHGLNKMSEDGTMAHPQLALFIIATPMQTPSILEIRTKTLIFQTKHKLDFSPMGIDTRGKVVLGYTELELCTRGSGYQFIHAADMMHCAENHIRMMKTGESGFTVFRLLTKPGVWVWVQANARLVYKGGRPDFIIARQRALTNEEGEEHLRQRRMQLPFNFATGEAVLYENSPTLDLSEISGNGKASKVKKIPGQKALDPNSILGSMLQQDKSVYTRHPDPDPQFTLDSAFMDSRALVNIPGDTWQQGAPKPSCVVKEETAVMAMMDTLEEIINSGSLQDLDVDATELEEWENALLRMNITDGNVSEEFSDILNKDILSYVEGILFNENSMSGSLGSVPGNGFPTNPRSNQGSFVGVPESLPVNELQNPILPVNHSFTLPSALLGGSQNQVIADNPQAQLGMGGLSHQVAGKAARGLQQLPPVNYPMQDSTRLNGGSDTMQIPIPFQHAQLGGMFTQSARLPVSSSKSNLSGNNQSAHSTTLPGPCAQMHNQVRQGLPGLQTVFSPDRLNGFGHLPQKQIQMAAQGMAGQVHPNQMAPLKARLTAEQSTIQQQSSVSQSNRVASAQENGWVPSIPNTNFADELLEAFSPNVLAQQDFPLEPAPGACLQGHLSLQTNQRLQSWQHQQQHLATLPNGHQQPSGCFSQTPEFPRNPLTAILPQNSKNYSAGYGPQSAPNGGYPPQIVMTKNTPLSSSSCMFESSSSTPVNGMQFSGVQLANSISSCQNRTLTHGQNHLQESCYFQRNSGEPVMGSSAIHQEGPADASLSFKVTPGFAPENLMASQQYLSYSGHVQMPSCLLEEKGSPSIPLSIPPLMNGTTFYTENNQSNCCEF</sequence>
<dbReference type="GO" id="GO:1904613">
    <property type="term" value="P:cellular response to 2,3,7,8-tetrachlorodibenzodioxine"/>
    <property type="evidence" value="ECO:0007669"/>
    <property type="project" value="UniProtKB-ARBA"/>
</dbReference>
<evidence type="ECO:0000256" key="7">
    <source>
        <dbReference type="ARBA" id="ARBA00022765"/>
    </source>
</evidence>
<evidence type="ECO:0000256" key="1">
    <source>
        <dbReference type="ARBA" id="ARBA00004123"/>
    </source>
</evidence>
<keyword evidence="18" id="KW-1185">Reference proteome</keyword>
<keyword evidence="11" id="KW-0010">Activator</keyword>
<keyword evidence="5" id="KW-0678">Repressor</keyword>
<comment type="caution">
    <text evidence="17">The sequence shown here is derived from an EMBL/GenBank/DDBJ whole genome shotgun (WGS) entry which is preliminary data.</text>
</comment>
<dbReference type="GO" id="GO:0004879">
    <property type="term" value="F:nuclear receptor activity"/>
    <property type="evidence" value="ECO:0007669"/>
    <property type="project" value="TreeGrafter"/>
</dbReference>
<gene>
    <name evidence="17" type="ORF">SKAU_G00250210</name>
</gene>
<dbReference type="SUPFAM" id="SSF55785">
    <property type="entry name" value="PYP-like sensor domain (PAS domain)"/>
    <property type="match status" value="2"/>
</dbReference>
<evidence type="ECO:0000256" key="4">
    <source>
        <dbReference type="ARBA" id="ARBA00022490"/>
    </source>
</evidence>
<dbReference type="PROSITE" id="PS50888">
    <property type="entry name" value="BHLH"/>
    <property type="match status" value="1"/>
</dbReference>
<evidence type="ECO:0000256" key="2">
    <source>
        <dbReference type="ARBA" id="ARBA00004496"/>
    </source>
</evidence>
<dbReference type="GO" id="GO:0006805">
    <property type="term" value="P:xenobiotic metabolic process"/>
    <property type="evidence" value="ECO:0007669"/>
    <property type="project" value="InterPro"/>
</dbReference>
<dbReference type="PROSITE" id="PS50112">
    <property type="entry name" value="PAS"/>
    <property type="match status" value="1"/>
</dbReference>
<evidence type="ECO:0000256" key="6">
    <source>
        <dbReference type="ARBA" id="ARBA00022737"/>
    </source>
</evidence>
<evidence type="ECO:0000256" key="13">
    <source>
        <dbReference type="ARBA" id="ARBA00023242"/>
    </source>
</evidence>
<dbReference type="SMART" id="SM00091">
    <property type="entry name" value="PAS"/>
    <property type="match status" value="2"/>
</dbReference>